<evidence type="ECO:0000313" key="3">
    <source>
        <dbReference type="Proteomes" id="UP000515800"/>
    </source>
</evidence>
<dbReference type="RefSeq" id="WP_187529809.1">
    <property type="nucleotide sequence ID" value="NZ_CP060724.1"/>
</dbReference>
<dbReference type="KEGG" id="wdi:H9L19_03780"/>
<dbReference type="EMBL" id="CP060724">
    <property type="protein sequence ID" value="QNN75981.1"/>
    <property type="molecule type" value="Genomic_DNA"/>
</dbReference>
<protein>
    <submittedName>
        <fullName evidence="2">DUF1700 domain-containing protein</fullName>
    </submittedName>
</protein>
<reference evidence="2 3" key="1">
    <citation type="submission" date="2020-08" db="EMBL/GenBank/DDBJ databases">
        <title>Genome sequence of Weissella diestrammenae KACC 16890T.</title>
        <authorList>
            <person name="Hyun D.-W."/>
            <person name="Bae J.-W."/>
        </authorList>
    </citation>
    <scope>NUCLEOTIDE SEQUENCE [LARGE SCALE GENOMIC DNA]</scope>
    <source>
        <strain evidence="2 3">KACC 16890</strain>
    </source>
</reference>
<feature type="transmembrane region" description="Helical" evidence="1">
    <location>
        <begin position="163"/>
        <end position="187"/>
    </location>
</feature>
<sequence length="213" mass="23899">MKSNIYFSQLAGHLEQLPASERQIIIENYRQYADKNELSGEKLIQALGTPKQLARRALIDYSIDADLIAENAVPVAGESFIKRNRRRLQRQLNLLGLVVVSLAPNIAWYPAMLIIFAILFGMAVIMAILAVIVLLSLGMGIYQIIAGLWVLRQDWSVSLFQGGIGVALIGLQFIAWPVMIALLHGLMNLLMMYTKSVGRRFSNEHQLKEVQHD</sequence>
<evidence type="ECO:0000256" key="1">
    <source>
        <dbReference type="SAM" id="Phobius"/>
    </source>
</evidence>
<feature type="transmembrane region" description="Helical" evidence="1">
    <location>
        <begin position="92"/>
        <end position="119"/>
    </location>
</feature>
<evidence type="ECO:0000313" key="2">
    <source>
        <dbReference type="EMBL" id="QNN75981.1"/>
    </source>
</evidence>
<keyword evidence="1" id="KW-0472">Membrane</keyword>
<organism evidence="2 3">
    <name type="scientific">Weissella diestrammenae</name>
    <dbReference type="NCBI Taxonomy" id="1162633"/>
    <lineage>
        <taxon>Bacteria</taxon>
        <taxon>Bacillati</taxon>
        <taxon>Bacillota</taxon>
        <taxon>Bacilli</taxon>
        <taxon>Lactobacillales</taxon>
        <taxon>Lactobacillaceae</taxon>
        <taxon>Weissella</taxon>
    </lineage>
</organism>
<keyword evidence="3" id="KW-1185">Reference proteome</keyword>
<gene>
    <name evidence="2" type="ORF">H9L19_03780</name>
</gene>
<accession>A0A7G9T7A6</accession>
<feature type="transmembrane region" description="Helical" evidence="1">
    <location>
        <begin position="125"/>
        <end position="151"/>
    </location>
</feature>
<proteinExistence type="predicted"/>
<keyword evidence="1" id="KW-0812">Transmembrane</keyword>
<keyword evidence="1" id="KW-1133">Transmembrane helix</keyword>
<name>A0A7G9T7A6_9LACO</name>
<dbReference type="AlphaFoldDB" id="A0A7G9T7A6"/>
<dbReference type="Pfam" id="PF22564">
    <property type="entry name" value="HAAS"/>
    <property type="match status" value="1"/>
</dbReference>
<dbReference type="Proteomes" id="UP000515800">
    <property type="component" value="Chromosome"/>
</dbReference>